<evidence type="ECO:0000256" key="5">
    <source>
        <dbReference type="ARBA" id="ARBA00022694"/>
    </source>
</evidence>
<keyword evidence="5 10" id="KW-0819">tRNA processing</keyword>
<evidence type="ECO:0000256" key="2">
    <source>
        <dbReference type="ARBA" id="ARBA00003213"/>
    </source>
</evidence>
<keyword evidence="15" id="KW-1185">Reference proteome</keyword>
<evidence type="ECO:0000256" key="13">
    <source>
        <dbReference type="RuleBase" id="RU003785"/>
    </source>
</evidence>
<gene>
    <name evidence="10" type="primary">miaA</name>
    <name evidence="14" type="ORF">HNQ57_003278</name>
</gene>
<dbReference type="Pfam" id="PF01715">
    <property type="entry name" value="IPPT"/>
    <property type="match status" value="1"/>
</dbReference>
<evidence type="ECO:0000256" key="4">
    <source>
        <dbReference type="ARBA" id="ARBA00022679"/>
    </source>
</evidence>
<keyword evidence="4 10" id="KW-0808">Transferase</keyword>
<comment type="caution">
    <text evidence="14">The sequence shown here is derived from an EMBL/GenBank/DDBJ whole genome shotgun (WGS) entry which is preliminary data.</text>
</comment>
<reference evidence="14 15" key="1">
    <citation type="submission" date="2020-08" db="EMBL/GenBank/DDBJ databases">
        <title>Genomic Encyclopedia of Type Strains, Phase IV (KMG-IV): sequencing the most valuable type-strain genomes for metagenomic binning, comparative biology and taxonomic classification.</title>
        <authorList>
            <person name="Goeker M."/>
        </authorList>
    </citation>
    <scope>NUCLEOTIDE SEQUENCE [LARGE SCALE GENOMIC DNA]</scope>
    <source>
        <strain evidence="14 15">DSM 25701</strain>
    </source>
</reference>
<dbReference type="NCBIfam" id="TIGR00174">
    <property type="entry name" value="miaA"/>
    <property type="match status" value="1"/>
</dbReference>
<dbReference type="GO" id="GO:0052381">
    <property type="term" value="F:tRNA dimethylallyltransferase activity"/>
    <property type="evidence" value="ECO:0007669"/>
    <property type="project" value="UniProtKB-UniRule"/>
</dbReference>
<keyword evidence="8 10" id="KW-0460">Magnesium</keyword>
<dbReference type="EMBL" id="JACHHW010000011">
    <property type="protein sequence ID" value="MBB5188981.1"/>
    <property type="molecule type" value="Genomic_DNA"/>
</dbReference>
<evidence type="ECO:0000256" key="3">
    <source>
        <dbReference type="ARBA" id="ARBA00005842"/>
    </source>
</evidence>
<dbReference type="HAMAP" id="MF_00185">
    <property type="entry name" value="IPP_trans"/>
    <property type="match status" value="1"/>
</dbReference>
<evidence type="ECO:0000313" key="14">
    <source>
        <dbReference type="EMBL" id="MBB5188981.1"/>
    </source>
</evidence>
<organism evidence="14 15">
    <name type="scientific">Zhongshania antarctica</name>
    <dbReference type="NCBI Taxonomy" id="641702"/>
    <lineage>
        <taxon>Bacteria</taxon>
        <taxon>Pseudomonadati</taxon>
        <taxon>Pseudomonadota</taxon>
        <taxon>Gammaproteobacteria</taxon>
        <taxon>Cellvibrionales</taxon>
        <taxon>Spongiibacteraceae</taxon>
        <taxon>Zhongshania</taxon>
    </lineage>
</organism>
<dbReference type="PANTHER" id="PTHR11088:SF60">
    <property type="entry name" value="TRNA DIMETHYLALLYLTRANSFERASE"/>
    <property type="match status" value="1"/>
</dbReference>
<evidence type="ECO:0000313" key="15">
    <source>
        <dbReference type="Proteomes" id="UP000536640"/>
    </source>
</evidence>
<evidence type="ECO:0000256" key="9">
    <source>
        <dbReference type="ARBA" id="ARBA00049563"/>
    </source>
</evidence>
<comment type="subunit">
    <text evidence="10">Monomer.</text>
</comment>
<dbReference type="PANTHER" id="PTHR11088">
    <property type="entry name" value="TRNA DIMETHYLALLYLTRANSFERASE"/>
    <property type="match status" value="1"/>
</dbReference>
<dbReference type="GO" id="GO:0005524">
    <property type="term" value="F:ATP binding"/>
    <property type="evidence" value="ECO:0007669"/>
    <property type="project" value="UniProtKB-UniRule"/>
</dbReference>
<dbReference type="EC" id="2.5.1.75" evidence="10"/>
<protein>
    <recommendedName>
        <fullName evidence="10">tRNA dimethylallyltransferase</fullName>
        <ecNumber evidence="10">2.5.1.75</ecNumber>
    </recommendedName>
    <alternativeName>
        <fullName evidence="10">Dimethylallyl diphosphate:tRNA dimethylallyltransferase</fullName>
        <shortName evidence="10">DMAPP:tRNA dimethylallyltransferase</shortName>
        <shortName evidence="10">DMATase</shortName>
    </alternativeName>
    <alternativeName>
        <fullName evidence="10">Isopentenyl-diphosphate:tRNA isopentenyltransferase</fullName>
        <shortName evidence="10">IPP transferase</shortName>
        <shortName evidence="10">IPPT</shortName>
        <shortName evidence="10">IPTase</shortName>
    </alternativeName>
</protein>
<dbReference type="GO" id="GO:0006400">
    <property type="term" value="P:tRNA modification"/>
    <property type="evidence" value="ECO:0007669"/>
    <property type="project" value="TreeGrafter"/>
</dbReference>
<feature type="region of interest" description="Interaction with substrate tRNA" evidence="10">
    <location>
        <begin position="170"/>
        <end position="174"/>
    </location>
</feature>
<comment type="cofactor">
    <cofactor evidence="1 10">
        <name>Mg(2+)</name>
        <dbReference type="ChEBI" id="CHEBI:18420"/>
    </cofactor>
</comment>
<feature type="binding site" evidence="10">
    <location>
        <begin position="21"/>
        <end position="28"/>
    </location>
    <ligand>
        <name>ATP</name>
        <dbReference type="ChEBI" id="CHEBI:30616"/>
    </ligand>
</feature>
<evidence type="ECO:0000256" key="6">
    <source>
        <dbReference type="ARBA" id="ARBA00022741"/>
    </source>
</evidence>
<dbReference type="AlphaFoldDB" id="A0A840R9J3"/>
<feature type="binding site" evidence="10">
    <location>
        <begin position="23"/>
        <end position="28"/>
    </location>
    <ligand>
        <name>substrate</name>
    </ligand>
</feature>
<dbReference type="InterPro" id="IPR027417">
    <property type="entry name" value="P-loop_NTPase"/>
</dbReference>
<dbReference type="FunFam" id="1.10.20.140:FF:000001">
    <property type="entry name" value="tRNA dimethylallyltransferase"/>
    <property type="match status" value="1"/>
</dbReference>
<keyword evidence="6 10" id="KW-0547">Nucleotide-binding</keyword>
<comment type="caution">
    <text evidence="10">Lacks conserved residue(s) required for the propagation of feature annotation.</text>
</comment>
<dbReference type="InterPro" id="IPR018022">
    <property type="entry name" value="IPT"/>
</dbReference>
<evidence type="ECO:0000256" key="10">
    <source>
        <dbReference type="HAMAP-Rule" id="MF_00185"/>
    </source>
</evidence>
<evidence type="ECO:0000256" key="7">
    <source>
        <dbReference type="ARBA" id="ARBA00022840"/>
    </source>
</evidence>
<sequence>MAVDLSNDSSQGLPKAIFLMGPTAAGKTDLALALSDRLPCDLISVDSALVYRGLDIGSAKPDAATLARYPHQLIDICDPSEAYSAANFRRDALAAMAKSAAAGRIPLLVGGTMLYYKALLEGLADMPSADQQIRAEINAVAEADGWPAVHALLAEVDAASAARIHPNHSQRLSRALEVYRISGVTMSAWQAQQAEQVLPYRVFQFAIAPPERSVLHQRIEQRLQQMFAQGFVDEVAGLMARGDLHADLPAIRAVGYRQVWEHLRGDYSLDEAFERALIATRQLAKRQLTWLRGWSDLQWLETGGNIELQLNSVLAHSGAAELL</sequence>
<name>A0A840R9J3_9GAMM</name>
<proteinExistence type="inferred from homology"/>
<dbReference type="InterPro" id="IPR039657">
    <property type="entry name" value="Dimethylallyltransferase"/>
</dbReference>
<feature type="site" description="Interaction with substrate tRNA" evidence="10">
    <location>
        <position position="112"/>
    </location>
</feature>
<comment type="function">
    <text evidence="2 10 12">Catalyzes the transfer of a dimethylallyl group onto the adenine at position 37 in tRNAs that read codons beginning with uridine, leading to the formation of N6-(dimethylallyl)adenosine (i(6)A).</text>
</comment>
<evidence type="ECO:0000256" key="1">
    <source>
        <dbReference type="ARBA" id="ARBA00001946"/>
    </source>
</evidence>
<feature type="site" description="Interaction with substrate tRNA" evidence="10">
    <location>
        <position position="134"/>
    </location>
</feature>
<dbReference type="Gene3D" id="1.10.20.140">
    <property type="match status" value="1"/>
</dbReference>
<evidence type="ECO:0000256" key="11">
    <source>
        <dbReference type="RuleBase" id="RU003783"/>
    </source>
</evidence>
<keyword evidence="7 10" id="KW-0067">ATP-binding</keyword>
<dbReference type="Proteomes" id="UP000536640">
    <property type="component" value="Unassembled WGS sequence"/>
</dbReference>
<feature type="region of interest" description="Interaction with substrate tRNA" evidence="10">
    <location>
        <begin position="46"/>
        <end position="49"/>
    </location>
</feature>
<comment type="catalytic activity">
    <reaction evidence="9 10 11">
        <text>adenosine(37) in tRNA + dimethylallyl diphosphate = N(6)-dimethylallyladenosine(37) in tRNA + diphosphate</text>
        <dbReference type="Rhea" id="RHEA:26482"/>
        <dbReference type="Rhea" id="RHEA-COMP:10162"/>
        <dbReference type="Rhea" id="RHEA-COMP:10375"/>
        <dbReference type="ChEBI" id="CHEBI:33019"/>
        <dbReference type="ChEBI" id="CHEBI:57623"/>
        <dbReference type="ChEBI" id="CHEBI:74411"/>
        <dbReference type="ChEBI" id="CHEBI:74415"/>
        <dbReference type="EC" id="2.5.1.75"/>
    </reaction>
</comment>
<evidence type="ECO:0000256" key="12">
    <source>
        <dbReference type="RuleBase" id="RU003784"/>
    </source>
</evidence>
<evidence type="ECO:0000256" key="8">
    <source>
        <dbReference type="ARBA" id="ARBA00022842"/>
    </source>
</evidence>
<dbReference type="Gene3D" id="3.40.50.300">
    <property type="entry name" value="P-loop containing nucleotide triphosphate hydrolases"/>
    <property type="match status" value="1"/>
</dbReference>
<dbReference type="SUPFAM" id="SSF52540">
    <property type="entry name" value="P-loop containing nucleoside triphosphate hydrolases"/>
    <property type="match status" value="2"/>
</dbReference>
<comment type="similarity">
    <text evidence="3 10 13">Belongs to the IPP transferase family.</text>
</comment>
<accession>A0A840R9J3</accession>